<protein>
    <recommendedName>
        <fullName evidence="2">Solute-binding protein family 3/N-terminal domain-containing protein</fullName>
    </recommendedName>
</protein>
<dbReference type="InterPro" id="IPR028082">
    <property type="entry name" value="Peripla_BP_I"/>
</dbReference>
<evidence type="ECO:0000313" key="3">
    <source>
        <dbReference type="EMBL" id="SVA93320.1"/>
    </source>
</evidence>
<sequence>MENKKIIAMMLTLSMLAAAFAGCLGGDDEPEPEPEWSLTAAPDVNPVWVESGWDPIIPNLNAGEMCEAIISAMTKTDERDQVVDFTRAYYTSSQGVIGGSGAAAISAVGDLNMAGTTIGLQSGTTSDLYAADNLAAATISAYEDFPSVIAALNNGDVDYAMGDAPVLSLEGDLMVTFSDENFGLAVREGSGELQAALDVAIGAVVASGEYDAIYGAHFDGAVTLADDTTADTATAYPTPSEGSDLTTVLESGDLRLCTDPFYPPFENYDADGNVEGFDADMADAIVDEIAAHYMGTDNPMFQAPVSATTKIGLLNPLTGPIAVYAPPFTVAAQMAIADLNAAAASVGVDMTF</sequence>
<dbReference type="Gene3D" id="3.40.50.2300">
    <property type="match status" value="1"/>
</dbReference>
<dbReference type="PANTHER" id="PTHR35936">
    <property type="entry name" value="MEMBRANE-BOUND LYTIC MUREIN TRANSGLYCOSYLASE F"/>
    <property type="match status" value="1"/>
</dbReference>
<organism evidence="3">
    <name type="scientific">marine metagenome</name>
    <dbReference type="NCBI Taxonomy" id="408172"/>
    <lineage>
        <taxon>unclassified sequences</taxon>
        <taxon>metagenomes</taxon>
        <taxon>ecological metagenomes</taxon>
    </lineage>
</organism>
<reference evidence="3" key="1">
    <citation type="submission" date="2018-05" db="EMBL/GenBank/DDBJ databases">
        <authorList>
            <person name="Lanie J.A."/>
            <person name="Ng W.-L."/>
            <person name="Kazmierczak K.M."/>
            <person name="Andrzejewski T.M."/>
            <person name="Davidsen T.M."/>
            <person name="Wayne K.J."/>
            <person name="Tettelin H."/>
            <person name="Glass J.I."/>
            <person name="Rusch D."/>
            <person name="Podicherti R."/>
            <person name="Tsui H.-C.T."/>
            <person name="Winkler M.E."/>
        </authorList>
    </citation>
    <scope>NUCLEOTIDE SEQUENCE</scope>
</reference>
<dbReference type="SUPFAM" id="SSF53850">
    <property type="entry name" value="Periplasmic binding protein-like II"/>
    <property type="match status" value="2"/>
</dbReference>
<dbReference type="PANTHER" id="PTHR35936:SF19">
    <property type="entry name" value="AMINO-ACID-BINDING PROTEIN YXEM-RELATED"/>
    <property type="match status" value="1"/>
</dbReference>
<dbReference type="Gene3D" id="3.40.190.10">
    <property type="entry name" value="Periplasmic binding protein-like II"/>
    <property type="match status" value="3"/>
</dbReference>
<proteinExistence type="predicted"/>
<dbReference type="EMBL" id="UINC01022849">
    <property type="protein sequence ID" value="SVA93320.1"/>
    <property type="molecule type" value="Genomic_DNA"/>
</dbReference>
<dbReference type="PROSITE" id="PS51257">
    <property type="entry name" value="PROKAR_LIPOPROTEIN"/>
    <property type="match status" value="1"/>
</dbReference>
<keyword evidence="1" id="KW-0732">Signal</keyword>
<evidence type="ECO:0000259" key="2">
    <source>
        <dbReference type="SMART" id="SM00062"/>
    </source>
</evidence>
<dbReference type="AlphaFoldDB" id="A0A381ZVP3"/>
<dbReference type="SMART" id="SM00062">
    <property type="entry name" value="PBPb"/>
    <property type="match status" value="1"/>
</dbReference>
<dbReference type="SUPFAM" id="SSF53822">
    <property type="entry name" value="Periplasmic binding protein-like I"/>
    <property type="match status" value="1"/>
</dbReference>
<feature type="domain" description="Solute-binding protein family 3/N-terminal" evidence="2">
    <location>
        <begin position="5"/>
        <end position="221"/>
    </location>
</feature>
<dbReference type="InterPro" id="IPR001638">
    <property type="entry name" value="Solute-binding_3/MltF_N"/>
</dbReference>
<dbReference type="Pfam" id="PF00497">
    <property type="entry name" value="SBP_bac_3"/>
    <property type="match status" value="1"/>
</dbReference>
<name>A0A381ZVP3_9ZZZZ</name>
<feature type="non-terminal residue" evidence="3">
    <location>
        <position position="352"/>
    </location>
</feature>
<evidence type="ECO:0000256" key="1">
    <source>
        <dbReference type="ARBA" id="ARBA00022729"/>
    </source>
</evidence>
<accession>A0A381ZVP3</accession>
<gene>
    <name evidence="3" type="ORF">METZ01_LOCUS146174</name>
</gene>